<comment type="caution">
    <text evidence="3">The sequence shown here is derived from an EMBL/GenBank/DDBJ whole genome shotgun (WGS) entry which is preliminary data.</text>
</comment>
<gene>
    <name evidence="3" type="ORF">Tco_0727729</name>
</gene>
<keyword evidence="1" id="KW-0479">Metal-binding</keyword>
<feature type="domain" description="CCHC-type" evidence="2">
    <location>
        <begin position="148"/>
        <end position="164"/>
    </location>
</feature>
<evidence type="ECO:0000259" key="2">
    <source>
        <dbReference type="PROSITE" id="PS50158"/>
    </source>
</evidence>
<dbReference type="Pfam" id="PF00098">
    <property type="entry name" value="zf-CCHC"/>
    <property type="match status" value="1"/>
</dbReference>
<evidence type="ECO:0000313" key="3">
    <source>
        <dbReference type="EMBL" id="GJS77848.1"/>
    </source>
</evidence>
<sequence length="354" mass="39879">MLPEWGRFVMVVKLNMGLKESNHDQLYAYLKQHELHANENKMLMERLNQHSHDPLTLVSNVSPYQYPSSSSVPPQPSYIPLVTYQPQFADNTPLSTAIVHNGKVVVQNVQGRQNMVQGNNARGVVAAGNGGDQNKASNANDGQGKPIKCYNCNGIGHVARNCNQPKRPKNSDYFKEKMLLMQAQENGVDLKEEQLLFLAGRQTNTFDDDVDEELVQDMAHQEDNIFQADQCDAFDSDVDEVPTTQTMFMANLSSVDLVYDEAGPSYDSDTLSEVQDHDNCLDNLNKSYEEHEMHNVVQQNDAINSYTEYTSNSNIISNEQYMQDNEYQVVHSDVSSIPNDAIMIIINDIYDQDA</sequence>
<proteinExistence type="predicted"/>
<organism evidence="3 4">
    <name type="scientific">Tanacetum coccineum</name>
    <dbReference type="NCBI Taxonomy" id="301880"/>
    <lineage>
        <taxon>Eukaryota</taxon>
        <taxon>Viridiplantae</taxon>
        <taxon>Streptophyta</taxon>
        <taxon>Embryophyta</taxon>
        <taxon>Tracheophyta</taxon>
        <taxon>Spermatophyta</taxon>
        <taxon>Magnoliopsida</taxon>
        <taxon>eudicotyledons</taxon>
        <taxon>Gunneridae</taxon>
        <taxon>Pentapetalae</taxon>
        <taxon>asterids</taxon>
        <taxon>campanulids</taxon>
        <taxon>Asterales</taxon>
        <taxon>Asteraceae</taxon>
        <taxon>Asteroideae</taxon>
        <taxon>Anthemideae</taxon>
        <taxon>Anthemidinae</taxon>
        <taxon>Tanacetum</taxon>
    </lineage>
</organism>
<dbReference type="InterPro" id="IPR036875">
    <property type="entry name" value="Znf_CCHC_sf"/>
</dbReference>
<evidence type="ECO:0000313" key="4">
    <source>
        <dbReference type="Proteomes" id="UP001151760"/>
    </source>
</evidence>
<dbReference type="InterPro" id="IPR001878">
    <property type="entry name" value="Znf_CCHC"/>
</dbReference>
<keyword evidence="1" id="KW-0863">Zinc-finger</keyword>
<protein>
    <submittedName>
        <fullName evidence="3">Retrovirus-related pol polyprotein from transposon TNT 1-94</fullName>
    </submittedName>
</protein>
<reference evidence="3" key="2">
    <citation type="submission" date="2022-01" db="EMBL/GenBank/DDBJ databases">
        <authorList>
            <person name="Yamashiro T."/>
            <person name="Shiraishi A."/>
            <person name="Satake H."/>
            <person name="Nakayama K."/>
        </authorList>
    </citation>
    <scope>NUCLEOTIDE SEQUENCE</scope>
</reference>
<dbReference type="EMBL" id="BQNB010010479">
    <property type="protein sequence ID" value="GJS77848.1"/>
    <property type="molecule type" value="Genomic_DNA"/>
</dbReference>
<keyword evidence="1" id="KW-0862">Zinc</keyword>
<accession>A0ABQ4YJ69</accession>
<dbReference type="PROSITE" id="PS50158">
    <property type="entry name" value="ZF_CCHC"/>
    <property type="match status" value="1"/>
</dbReference>
<keyword evidence="4" id="KW-1185">Reference proteome</keyword>
<dbReference type="Gene3D" id="4.10.60.10">
    <property type="entry name" value="Zinc finger, CCHC-type"/>
    <property type="match status" value="1"/>
</dbReference>
<evidence type="ECO:0000256" key="1">
    <source>
        <dbReference type="PROSITE-ProRule" id="PRU00047"/>
    </source>
</evidence>
<dbReference type="Proteomes" id="UP001151760">
    <property type="component" value="Unassembled WGS sequence"/>
</dbReference>
<reference evidence="3" key="1">
    <citation type="journal article" date="2022" name="Int. J. Mol. Sci.">
        <title>Draft Genome of Tanacetum Coccineum: Genomic Comparison of Closely Related Tanacetum-Family Plants.</title>
        <authorList>
            <person name="Yamashiro T."/>
            <person name="Shiraishi A."/>
            <person name="Nakayama K."/>
            <person name="Satake H."/>
        </authorList>
    </citation>
    <scope>NUCLEOTIDE SEQUENCE</scope>
</reference>
<dbReference type="SUPFAM" id="SSF57756">
    <property type="entry name" value="Retrovirus zinc finger-like domains"/>
    <property type="match status" value="1"/>
</dbReference>
<dbReference type="SMART" id="SM00343">
    <property type="entry name" value="ZnF_C2HC"/>
    <property type="match status" value="1"/>
</dbReference>
<name>A0ABQ4YJ69_9ASTR</name>